<dbReference type="GO" id="GO:0005459">
    <property type="term" value="F:UDP-galactose transmembrane transporter activity"/>
    <property type="evidence" value="ECO:0007669"/>
    <property type="project" value="EnsemblFungi"/>
</dbReference>
<gene>
    <name evidence="7" type="ORF">DCS_02269</name>
</gene>
<dbReference type="RefSeq" id="XP_040660480.1">
    <property type="nucleotide sequence ID" value="XM_040799597.1"/>
</dbReference>
<dbReference type="STRING" id="98403.A0A151GVK4"/>
<evidence type="ECO:0000256" key="1">
    <source>
        <dbReference type="ARBA" id="ARBA00004141"/>
    </source>
</evidence>
<feature type="transmembrane region" description="Helical" evidence="6">
    <location>
        <begin position="55"/>
        <end position="78"/>
    </location>
</feature>
<dbReference type="InterPro" id="IPR037185">
    <property type="entry name" value="EmrE-like"/>
</dbReference>
<comment type="caution">
    <text evidence="7">The sequence shown here is derived from an EMBL/GenBank/DDBJ whole genome shotgun (WGS) entry which is preliminary data.</text>
</comment>
<feature type="transmembrane region" description="Helical" evidence="6">
    <location>
        <begin position="163"/>
        <end position="180"/>
    </location>
</feature>
<dbReference type="GeneID" id="63714912"/>
<feature type="transmembrane region" description="Helical" evidence="6">
    <location>
        <begin position="241"/>
        <end position="262"/>
    </location>
</feature>
<evidence type="ECO:0000313" key="7">
    <source>
        <dbReference type="EMBL" id="KYK61128.1"/>
    </source>
</evidence>
<evidence type="ECO:0000256" key="5">
    <source>
        <dbReference type="SAM" id="MobiDB-lite"/>
    </source>
</evidence>
<keyword evidence="4 6" id="KW-0472">Membrane</keyword>
<dbReference type="Pfam" id="PF04142">
    <property type="entry name" value="Nuc_sug_transp"/>
    <property type="match status" value="1"/>
</dbReference>
<dbReference type="Proteomes" id="UP000076580">
    <property type="component" value="Chromosome 01"/>
</dbReference>
<dbReference type="PIRSF" id="PIRSF005799">
    <property type="entry name" value="UDP-gal_transpt"/>
    <property type="match status" value="1"/>
</dbReference>
<dbReference type="AlphaFoldDB" id="A0A151GVK4"/>
<dbReference type="PANTHER" id="PTHR10231">
    <property type="entry name" value="NUCLEOTIDE-SUGAR TRANSMEMBRANE TRANSPORTER"/>
    <property type="match status" value="1"/>
</dbReference>
<keyword evidence="3 6" id="KW-1133">Transmembrane helix</keyword>
<dbReference type="GO" id="GO:0000139">
    <property type="term" value="C:Golgi membrane"/>
    <property type="evidence" value="ECO:0007669"/>
    <property type="project" value="EnsemblFungi"/>
</dbReference>
<dbReference type="GO" id="GO:0097624">
    <property type="term" value="P:UDP-galactose transmembrane import into Golgi lumen"/>
    <property type="evidence" value="ECO:0007669"/>
    <property type="project" value="EnsemblFungi"/>
</dbReference>
<dbReference type="InParanoid" id="A0A151GVK4"/>
<evidence type="ECO:0000256" key="3">
    <source>
        <dbReference type="ARBA" id="ARBA00022989"/>
    </source>
</evidence>
<protein>
    <submittedName>
        <fullName evidence="7">Putative UDP-galactose transporter</fullName>
    </submittedName>
</protein>
<reference evidence="7 8" key="1">
    <citation type="journal article" date="2016" name="Sci. Rep.">
        <title>Insights into Adaptations to a Near-Obligate Nematode Endoparasitic Lifestyle from the Finished Genome of Drechmeria coniospora.</title>
        <authorList>
            <person name="Zhang L."/>
            <person name="Zhou Z."/>
            <person name="Guo Q."/>
            <person name="Fokkens L."/>
            <person name="Miskei M."/>
            <person name="Pocsi I."/>
            <person name="Zhang W."/>
            <person name="Chen M."/>
            <person name="Wang L."/>
            <person name="Sun Y."/>
            <person name="Donzelli B.G."/>
            <person name="Gibson D.M."/>
            <person name="Nelson D.R."/>
            <person name="Luo J.G."/>
            <person name="Rep M."/>
            <person name="Liu H."/>
            <person name="Yang S."/>
            <person name="Wang J."/>
            <person name="Krasnoff S.B."/>
            <person name="Xu Y."/>
            <person name="Molnar I."/>
            <person name="Lin M."/>
        </authorList>
    </citation>
    <scope>NUCLEOTIDE SEQUENCE [LARGE SCALE GENOMIC DNA]</scope>
    <source>
        <strain evidence="7 8">ARSEF 6962</strain>
    </source>
</reference>
<comment type="subcellular location">
    <subcellularLocation>
        <location evidence="1">Membrane</location>
        <topology evidence="1">Multi-pass membrane protein</topology>
    </subcellularLocation>
</comment>
<evidence type="ECO:0000256" key="4">
    <source>
        <dbReference type="ARBA" id="ARBA00023136"/>
    </source>
</evidence>
<feature type="transmembrane region" description="Helical" evidence="6">
    <location>
        <begin position="282"/>
        <end position="300"/>
    </location>
</feature>
<dbReference type="OrthoDB" id="408493at2759"/>
<accession>A0A151GVK4</accession>
<organism evidence="7 8">
    <name type="scientific">Drechmeria coniospora</name>
    <name type="common">Nematophagous fungus</name>
    <name type="synonym">Meria coniospora</name>
    <dbReference type="NCBI Taxonomy" id="98403"/>
    <lineage>
        <taxon>Eukaryota</taxon>
        <taxon>Fungi</taxon>
        <taxon>Dikarya</taxon>
        <taxon>Ascomycota</taxon>
        <taxon>Pezizomycotina</taxon>
        <taxon>Sordariomycetes</taxon>
        <taxon>Hypocreomycetidae</taxon>
        <taxon>Hypocreales</taxon>
        <taxon>Ophiocordycipitaceae</taxon>
        <taxon>Drechmeria</taxon>
    </lineage>
</organism>
<evidence type="ECO:0000256" key="6">
    <source>
        <dbReference type="SAM" id="Phobius"/>
    </source>
</evidence>
<keyword evidence="2 6" id="KW-0812">Transmembrane</keyword>
<feature type="transmembrane region" description="Helical" evidence="6">
    <location>
        <begin position="24"/>
        <end position="43"/>
    </location>
</feature>
<keyword evidence="8" id="KW-1185">Reference proteome</keyword>
<dbReference type="EMBL" id="LAYC01000001">
    <property type="protein sequence ID" value="KYK61128.1"/>
    <property type="molecule type" value="Genomic_DNA"/>
</dbReference>
<evidence type="ECO:0000313" key="8">
    <source>
        <dbReference type="Proteomes" id="UP000076580"/>
    </source>
</evidence>
<feature type="region of interest" description="Disordered" evidence="5">
    <location>
        <begin position="420"/>
        <end position="448"/>
    </location>
</feature>
<dbReference type="InterPro" id="IPR007271">
    <property type="entry name" value="Nuc_sug_transpt"/>
</dbReference>
<sequence>MSILQTGRKSSGSRSVGRHGAKKNLSLVMLTFQNSALILVMHYSRVMPPSGDHRYFTSTAVFLNELVKLVISLTLAILEASKTLAPNTPVTTMFEQIYNAVFSGDGWKLTFPAALYTVQNLLQYAAVGNLDPVHFQVLYQIKILTTAIFSVCLLRRHLGCKSWLSLIILTFGVSVVSFPSRNSALDDLLLHGIPNHYFPRSKHELGQAVDAGSPDVHLTKRSATYEGIANDLPSPEPLMNYSVGVTAAVVSAVVSGLAAVYFERILKDSPTQASLWIRNIQLSFYSLIAALFGGVIWQDGSGIRQHGFFEGYNWIVWAAVLSQAAGGLISSLVIRDADSIAKNFATSISIVLSFVVSVLVFELKVTLPFLIGTSLVLFATYLYSVPEHSLHAPPLLIANFEKPAIERSLTPGIMARTNNPELLQSDPFDSKAVALSTSRPSSPKLRAR</sequence>
<evidence type="ECO:0000256" key="2">
    <source>
        <dbReference type="ARBA" id="ARBA00022692"/>
    </source>
</evidence>
<feature type="transmembrane region" description="Helical" evidence="6">
    <location>
        <begin position="341"/>
        <end position="361"/>
    </location>
</feature>
<name>A0A151GVK4_DRECN</name>
<proteinExistence type="predicted"/>
<dbReference type="SUPFAM" id="SSF103481">
    <property type="entry name" value="Multidrug resistance efflux transporter EmrE"/>
    <property type="match status" value="1"/>
</dbReference>
<feature type="transmembrane region" description="Helical" evidence="6">
    <location>
        <begin position="312"/>
        <end position="334"/>
    </location>
</feature>
<dbReference type="NCBIfam" id="TIGR00803">
    <property type="entry name" value="nst"/>
    <property type="match status" value="1"/>
</dbReference>
<feature type="transmembrane region" description="Helical" evidence="6">
    <location>
        <begin position="367"/>
        <end position="385"/>
    </location>
</feature>